<reference evidence="1" key="1">
    <citation type="submission" date="2023-04" db="EMBL/GenBank/DDBJ databases">
        <title>Draft Genome sequencing of Naganishia species isolated from polar environments using Oxford Nanopore Technology.</title>
        <authorList>
            <person name="Leo P."/>
            <person name="Venkateswaran K."/>
        </authorList>
    </citation>
    <scope>NUCLEOTIDE SEQUENCE</scope>
    <source>
        <strain evidence="1">MNA-CCFEE 5425</strain>
    </source>
</reference>
<dbReference type="Proteomes" id="UP001243375">
    <property type="component" value="Unassembled WGS sequence"/>
</dbReference>
<accession>A0ACC2WQB4</accession>
<sequence length="300" mass="33868">MSSLPASFSCFDDNDDNPTVKYRALIHMLNGSPLIRFRSGPANPDDNFNLLQDEAFRGCVALEVAEVHRILEPWAKPDSDTKETARLVNLLKHAMQKRCPTKCLLEAYFDILEWSVVCAEEPPDHYTEIVDHLLWNRIFKPLTSDGAEERHRERDHGGSTGKALSSYDTPSQHSQGPSTYQGGCYQDFSPDGTSHQSRKSTRATRTAARTVRAKVPASASHVYAGILKRRMEGRTGRKRGESYRKRRWQRYTEAAVSVGHYLLKSNLSYTTNMSDPVDEDVHPTINASSSFLSREQTAFE</sequence>
<gene>
    <name evidence="1" type="ORF">QFC22_005977</name>
</gene>
<keyword evidence="2" id="KW-1185">Reference proteome</keyword>
<dbReference type="EMBL" id="JASBWU010000021">
    <property type="protein sequence ID" value="KAJ9113668.1"/>
    <property type="molecule type" value="Genomic_DNA"/>
</dbReference>
<name>A0ACC2WQB4_9TREE</name>
<organism evidence="1 2">
    <name type="scientific">Naganishia vaughanmartiniae</name>
    <dbReference type="NCBI Taxonomy" id="1424756"/>
    <lineage>
        <taxon>Eukaryota</taxon>
        <taxon>Fungi</taxon>
        <taxon>Dikarya</taxon>
        <taxon>Basidiomycota</taxon>
        <taxon>Agaricomycotina</taxon>
        <taxon>Tremellomycetes</taxon>
        <taxon>Filobasidiales</taxon>
        <taxon>Filobasidiaceae</taxon>
        <taxon>Naganishia</taxon>
    </lineage>
</organism>
<evidence type="ECO:0000313" key="1">
    <source>
        <dbReference type="EMBL" id="KAJ9113668.1"/>
    </source>
</evidence>
<comment type="caution">
    <text evidence="1">The sequence shown here is derived from an EMBL/GenBank/DDBJ whole genome shotgun (WGS) entry which is preliminary data.</text>
</comment>
<protein>
    <submittedName>
        <fullName evidence="1">Uncharacterized protein</fullName>
    </submittedName>
</protein>
<evidence type="ECO:0000313" key="2">
    <source>
        <dbReference type="Proteomes" id="UP001243375"/>
    </source>
</evidence>
<proteinExistence type="predicted"/>